<dbReference type="VEuPathDB" id="VectorBase:AMEC009739"/>
<protein>
    <recommendedName>
        <fullName evidence="5">C2H2-type domain-containing protein</fullName>
    </recommendedName>
</protein>
<keyword evidence="4" id="KW-1185">Reference proteome</keyword>
<reference evidence="3" key="2">
    <citation type="submission" date="2020-05" db="UniProtKB">
        <authorList>
            <consortium name="EnsemblMetazoa"/>
        </authorList>
    </citation>
    <scope>IDENTIFICATION</scope>
    <source>
        <strain evidence="3">CM1001059</strain>
    </source>
</reference>
<dbReference type="Proteomes" id="UP000075902">
    <property type="component" value="Unassembled WGS sequence"/>
</dbReference>
<feature type="signal peptide" evidence="2">
    <location>
        <begin position="1"/>
        <end position="17"/>
    </location>
</feature>
<evidence type="ECO:0000313" key="4">
    <source>
        <dbReference type="Proteomes" id="UP000075902"/>
    </source>
</evidence>
<dbReference type="EnsemblMetazoa" id="AMEC009739-RA">
    <property type="protein sequence ID" value="AMEC009739-PA"/>
    <property type="gene ID" value="AMEC009739"/>
</dbReference>
<feature type="region of interest" description="Disordered" evidence="1">
    <location>
        <begin position="449"/>
        <end position="490"/>
    </location>
</feature>
<feature type="compositionally biased region" description="Low complexity" evidence="1">
    <location>
        <begin position="360"/>
        <end position="377"/>
    </location>
</feature>
<name>A0A182TWU0_9DIPT</name>
<feature type="region of interest" description="Disordered" evidence="1">
    <location>
        <begin position="90"/>
        <end position="112"/>
    </location>
</feature>
<feature type="compositionally biased region" description="Low complexity" evidence="1">
    <location>
        <begin position="477"/>
        <end position="487"/>
    </location>
</feature>
<proteinExistence type="predicted"/>
<feature type="region of interest" description="Disordered" evidence="1">
    <location>
        <begin position="149"/>
        <end position="175"/>
    </location>
</feature>
<keyword evidence="2" id="KW-0732">Signal</keyword>
<accession>A0A182TWU0</accession>
<evidence type="ECO:0000256" key="1">
    <source>
        <dbReference type="SAM" id="MobiDB-lite"/>
    </source>
</evidence>
<feature type="chain" id="PRO_5008137402" description="C2H2-type domain-containing protein" evidence="2">
    <location>
        <begin position="18"/>
        <end position="523"/>
    </location>
</feature>
<organism evidence="3 4">
    <name type="scientific">Anopheles melas</name>
    <dbReference type="NCBI Taxonomy" id="34690"/>
    <lineage>
        <taxon>Eukaryota</taxon>
        <taxon>Metazoa</taxon>
        <taxon>Ecdysozoa</taxon>
        <taxon>Arthropoda</taxon>
        <taxon>Hexapoda</taxon>
        <taxon>Insecta</taxon>
        <taxon>Pterygota</taxon>
        <taxon>Neoptera</taxon>
        <taxon>Endopterygota</taxon>
        <taxon>Diptera</taxon>
        <taxon>Nematocera</taxon>
        <taxon>Culicoidea</taxon>
        <taxon>Culicidae</taxon>
        <taxon>Anophelinae</taxon>
        <taxon>Anopheles</taxon>
    </lineage>
</organism>
<evidence type="ECO:0008006" key="5">
    <source>
        <dbReference type="Google" id="ProtNLM"/>
    </source>
</evidence>
<dbReference type="AlphaFoldDB" id="A0A182TWU0"/>
<feature type="compositionally biased region" description="Low complexity" evidence="1">
    <location>
        <begin position="97"/>
        <end position="112"/>
    </location>
</feature>
<evidence type="ECO:0000313" key="3">
    <source>
        <dbReference type="EnsemblMetazoa" id="AMEC009739-PA"/>
    </source>
</evidence>
<evidence type="ECO:0000256" key="2">
    <source>
        <dbReference type="SAM" id="SignalP"/>
    </source>
</evidence>
<feature type="region of interest" description="Disordered" evidence="1">
    <location>
        <begin position="347"/>
        <end position="397"/>
    </location>
</feature>
<reference evidence="4" key="1">
    <citation type="submission" date="2014-01" db="EMBL/GenBank/DDBJ databases">
        <title>The Genome Sequence of Anopheles melas CM1001059_A (V2).</title>
        <authorList>
            <consortium name="The Broad Institute Genomics Platform"/>
            <person name="Neafsey D.E."/>
            <person name="Besansky N."/>
            <person name="Howell P."/>
            <person name="Walton C."/>
            <person name="Young S.K."/>
            <person name="Zeng Q."/>
            <person name="Gargeya S."/>
            <person name="Fitzgerald M."/>
            <person name="Haas B."/>
            <person name="Abouelleil A."/>
            <person name="Allen A.W."/>
            <person name="Alvarado L."/>
            <person name="Arachchi H.M."/>
            <person name="Berlin A.M."/>
            <person name="Chapman S.B."/>
            <person name="Gainer-Dewar J."/>
            <person name="Goldberg J."/>
            <person name="Griggs A."/>
            <person name="Gujja S."/>
            <person name="Hansen M."/>
            <person name="Howarth C."/>
            <person name="Imamovic A."/>
            <person name="Ireland A."/>
            <person name="Larimer J."/>
            <person name="McCowan C."/>
            <person name="Murphy C."/>
            <person name="Pearson M."/>
            <person name="Poon T.W."/>
            <person name="Priest M."/>
            <person name="Roberts A."/>
            <person name="Saif S."/>
            <person name="Shea T."/>
            <person name="Sisk P."/>
            <person name="Sykes S."/>
            <person name="Wortman J."/>
            <person name="Nusbaum C."/>
            <person name="Birren B."/>
        </authorList>
    </citation>
    <scope>NUCLEOTIDE SEQUENCE [LARGE SCALE GENOMIC DNA]</scope>
    <source>
        <strain evidence="4">CM1001059</strain>
    </source>
</reference>
<sequence>MLSVVITVVCFVCYCCHRNIKKRSNSLYRQQWLDADTNMEIYSVEQCYDPPPNGTSSGGFFMDGSSSTAGDYQSLPTMITAAASAINHTTTGHHHAQYPSYHQQQHYHQQQQLHYQYTPYPNGPPPSYDTVVAQDELLASRRKRAYDALPADDTHHTQEDGEQDVGQSSSRRCSNHELHECDKQSVCGDGATPPLLPKASRPPGNGDVSVASIVRRPYSDDPDEPTLCRSVVEADWSEDDHHRTSCNCPAVVATSGGGEGSIAGPPIYCRNCGYFVATGSPALERRHHRRNHRRNLPIERTRNETLLVDYETPASDVINRNSVTDDGGTGQTVDTVDIDMRTTMQMVASSSTGPSGRYDTMNNNASTNSAANETQSSPAASNLSTAPPPQQSLASAASRRSGSFFGAANSANNNIIIDCSVVIHGDAAPVTGDIIHQCPTTSNQCSNQLDSYLEPGTGDRNGNTDTAVAPVQPATGPSPSSSGSPGSLLNENGLVRLDMSQIIDNTGLPTYEAALKLESSGYV</sequence>